<keyword evidence="1" id="KW-0812">Transmembrane</keyword>
<gene>
    <name evidence="2" type="ORF">LOD99_7367</name>
</gene>
<accession>A0AAV7JTU3</accession>
<protein>
    <submittedName>
        <fullName evidence="2">Uncharacterized protein</fullName>
    </submittedName>
</protein>
<organism evidence="2 3">
    <name type="scientific">Oopsacas minuta</name>
    <dbReference type="NCBI Taxonomy" id="111878"/>
    <lineage>
        <taxon>Eukaryota</taxon>
        <taxon>Metazoa</taxon>
        <taxon>Porifera</taxon>
        <taxon>Hexactinellida</taxon>
        <taxon>Hexasterophora</taxon>
        <taxon>Lyssacinosida</taxon>
        <taxon>Leucopsacidae</taxon>
        <taxon>Oopsacas</taxon>
    </lineage>
</organism>
<keyword evidence="3" id="KW-1185">Reference proteome</keyword>
<keyword evidence="1" id="KW-1133">Transmembrane helix</keyword>
<evidence type="ECO:0000256" key="1">
    <source>
        <dbReference type="SAM" id="Phobius"/>
    </source>
</evidence>
<comment type="caution">
    <text evidence="2">The sequence shown here is derived from an EMBL/GenBank/DDBJ whole genome shotgun (WGS) entry which is preliminary data.</text>
</comment>
<keyword evidence="1" id="KW-0472">Membrane</keyword>
<name>A0AAV7JTU3_9METZ</name>
<evidence type="ECO:0000313" key="2">
    <source>
        <dbReference type="EMBL" id="KAI6652353.1"/>
    </source>
</evidence>
<sequence>MDMMEAIEICDILRIILIVSGTVLGLLLINCFCCVCSLCCCLEMLGFRSEGVEANSFAAAIQTPYTSPDSAFAMAQSTGATGRSKNIGCVVAIIFAMLIVPVTIVIGVCVAGYHFIC</sequence>
<dbReference type="EMBL" id="JAKMXF010000299">
    <property type="protein sequence ID" value="KAI6652353.1"/>
    <property type="molecule type" value="Genomic_DNA"/>
</dbReference>
<proteinExistence type="predicted"/>
<evidence type="ECO:0000313" key="3">
    <source>
        <dbReference type="Proteomes" id="UP001165289"/>
    </source>
</evidence>
<dbReference type="Proteomes" id="UP001165289">
    <property type="component" value="Unassembled WGS sequence"/>
</dbReference>
<dbReference type="Gene3D" id="6.10.110.10">
    <property type="match status" value="1"/>
</dbReference>
<dbReference type="AlphaFoldDB" id="A0AAV7JTU3"/>
<dbReference type="InterPro" id="IPR038213">
    <property type="entry name" value="IFI6/IFI27-like_sf"/>
</dbReference>
<reference evidence="2 3" key="1">
    <citation type="journal article" date="2023" name="BMC Biol.">
        <title>The compact genome of the sponge Oopsacas minuta (Hexactinellida) is lacking key metazoan core genes.</title>
        <authorList>
            <person name="Santini S."/>
            <person name="Schenkelaars Q."/>
            <person name="Jourda C."/>
            <person name="Duchesne M."/>
            <person name="Belahbib H."/>
            <person name="Rocher C."/>
            <person name="Selva M."/>
            <person name="Riesgo A."/>
            <person name="Vervoort M."/>
            <person name="Leys S.P."/>
            <person name="Kodjabachian L."/>
            <person name="Le Bivic A."/>
            <person name="Borchiellini C."/>
            <person name="Claverie J.M."/>
            <person name="Renard E."/>
        </authorList>
    </citation>
    <scope>NUCLEOTIDE SEQUENCE [LARGE SCALE GENOMIC DNA]</scope>
    <source>
        <strain evidence="2">SPO-2</strain>
    </source>
</reference>
<feature type="transmembrane region" description="Helical" evidence="1">
    <location>
        <begin position="87"/>
        <end position="116"/>
    </location>
</feature>
<feature type="transmembrane region" description="Helical" evidence="1">
    <location>
        <begin position="12"/>
        <end position="40"/>
    </location>
</feature>